<evidence type="ECO:0000313" key="1">
    <source>
        <dbReference type="EMBL" id="KIN02728.1"/>
    </source>
</evidence>
<dbReference type="InterPro" id="IPR021889">
    <property type="entry name" value="DUF3500"/>
</dbReference>
<organism evidence="1 2">
    <name type="scientific">Oidiodendron maius (strain Zn)</name>
    <dbReference type="NCBI Taxonomy" id="913774"/>
    <lineage>
        <taxon>Eukaryota</taxon>
        <taxon>Fungi</taxon>
        <taxon>Dikarya</taxon>
        <taxon>Ascomycota</taxon>
        <taxon>Pezizomycotina</taxon>
        <taxon>Leotiomycetes</taxon>
        <taxon>Leotiomycetes incertae sedis</taxon>
        <taxon>Myxotrichaceae</taxon>
        <taxon>Oidiodendron</taxon>
    </lineage>
</organism>
<dbReference type="EMBL" id="KN832874">
    <property type="protein sequence ID" value="KIN02728.1"/>
    <property type="molecule type" value="Genomic_DNA"/>
</dbReference>
<gene>
    <name evidence="1" type="ORF">OIDMADRAFT_40596</name>
</gene>
<dbReference type="HOGENOM" id="CLU_033093_2_1_1"/>
<keyword evidence="2" id="KW-1185">Reference proteome</keyword>
<dbReference type="STRING" id="913774.A0A0C3DL42"/>
<name>A0A0C3DL42_OIDMZ</name>
<dbReference type="InParanoid" id="A0A0C3DL42"/>
<accession>A0A0C3DL42</accession>
<proteinExistence type="predicted"/>
<reference evidence="2" key="2">
    <citation type="submission" date="2015-01" db="EMBL/GenBank/DDBJ databases">
        <title>Evolutionary Origins and Diversification of the Mycorrhizal Mutualists.</title>
        <authorList>
            <consortium name="DOE Joint Genome Institute"/>
            <consortium name="Mycorrhizal Genomics Consortium"/>
            <person name="Kohler A."/>
            <person name="Kuo A."/>
            <person name="Nagy L.G."/>
            <person name="Floudas D."/>
            <person name="Copeland A."/>
            <person name="Barry K.W."/>
            <person name="Cichocki N."/>
            <person name="Veneault-Fourrey C."/>
            <person name="LaButti K."/>
            <person name="Lindquist E.A."/>
            <person name="Lipzen A."/>
            <person name="Lundell T."/>
            <person name="Morin E."/>
            <person name="Murat C."/>
            <person name="Riley R."/>
            <person name="Ohm R."/>
            <person name="Sun H."/>
            <person name="Tunlid A."/>
            <person name="Henrissat B."/>
            <person name="Grigoriev I.V."/>
            <person name="Hibbett D.S."/>
            <person name="Martin F."/>
        </authorList>
    </citation>
    <scope>NUCLEOTIDE SEQUENCE [LARGE SCALE GENOMIC DNA]</scope>
    <source>
        <strain evidence="2">Zn</strain>
    </source>
</reference>
<sequence length="468" mass="53356">MSSQAHVPPPQGPWKLVTVNTAPERAKLLIGQMIDNFKEQYTIIHAANVEGSASAFREYLPDLSTPRFQVAKKQTPYEYFDNFQKNQQPPWIYNLTKTWERLLEEPYKGVTADGNIVPNLFKAQDEGVPIANIVEAVKTLLDQLTSDQLEKVSYPLNAKEWRAWSNPEFLLRPFGLRLEEVNDKISASILAVLEATFSPEGYQKALAAMRINHFLGEVCHLLNIMNKESYNFLLFGEPSTDKPWGWSFYGHHLCLSVFLRGSQIVISPTFTGAEPNAIDQGEWSGTQILNTEGDLGLKLMQSLSDELKARAQIFKLMRDPGMLQSGDLTKDRWNQDDQRHLCGAFRDNRIVPMEGIPVSEFSSEQQQLVLEITENFVLYLPEKARKMRLDQVKSHFDQTYFCWIGGWGNDDPFYYRIQSPVIIVEFDHHSGVFLTNSEPAKFHIHTILRTPNAGDYGCALRAPEEKVP</sequence>
<dbReference type="AlphaFoldDB" id="A0A0C3DL42"/>
<protein>
    <recommendedName>
        <fullName evidence="3">DUF3500 domain-containing protein</fullName>
    </recommendedName>
</protein>
<reference evidence="1 2" key="1">
    <citation type="submission" date="2014-04" db="EMBL/GenBank/DDBJ databases">
        <authorList>
            <consortium name="DOE Joint Genome Institute"/>
            <person name="Kuo A."/>
            <person name="Martino E."/>
            <person name="Perotto S."/>
            <person name="Kohler A."/>
            <person name="Nagy L.G."/>
            <person name="Floudas D."/>
            <person name="Copeland A."/>
            <person name="Barry K.W."/>
            <person name="Cichocki N."/>
            <person name="Veneault-Fourrey C."/>
            <person name="LaButti K."/>
            <person name="Lindquist E.A."/>
            <person name="Lipzen A."/>
            <person name="Lundell T."/>
            <person name="Morin E."/>
            <person name="Murat C."/>
            <person name="Sun H."/>
            <person name="Tunlid A."/>
            <person name="Henrissat B."/>
            <person name="Grigoriev I.V."/>
            <person name="Hibbett D.S."/>
            <person name="Martin F."/>
            <person name="Nordberg H.P."/>
            <person name="Cantor M.N."/>
            <person name="Hua S.X."/>
        </authorList>
    </citation>
    <scope>NUCLEOTIDE SEQUENCE [LARGE SCALE GENOMIC DNA]</scope>
    <source>
        <strain evidence="1 2">Zn</strain>
    </source>
</reference>
<dbReference type="OrthoDB" id="4539697at2759"/>
<dbReference type="Proteomes" id="UP000054321">
    <property type="component" value="Unassembled WGS sequence"/>
</dbReference>
<dbReference type="PANTHER" id="PTHR37489">
    <property type="entry name" value="DUF3500 DOMAIN-CONTAINING PROTEIN"/>
    <property type="match status" value="1"/>
</dbReference>
<evidence type="ECO:0000313" key="2">
    <source>
        <dbReference type="Proteomes" id="UP000054321"/>
    </source>
</evidence>
<dbReference type="Pfam" id="PF12006">
    <property type="entry name" value="DUF3500"/>
    <property type="match status" value="1"/>
</dbReference>
<evidence type="ECO:0008006" key="3">
    <source>
        <dbReference type="Google" id="ProtNLM"/>
    </source>
</evidence>
<dbReference type="PANTHER" id="PTHR37489:SF1">
    <property type="entry name" value="DUF3500 DOMAIN-CONTAINING PROTEIN"/>
    <property type="match status" value="1"/>
</dbReference>